<evidence type="ECO:0000256" key="1">
    <source>
        <dbReference type="SAM" id="SignalP"/>
    </source>
</evidence>
<sequence length="448" mass="47470">MARVLSLVAAAGAATLAAAANPHAAMGGYQPATNVIEHSQIVYDIEAIQTALSADDFTEAKNIYMNGKYSCKSTSNMRNLQGFVKQATYDAKLNGTAFVDAFVDGDGPSYGPIPGSGGRLMLSPTFWDDFLLGAFDGTGDFLGMSTAIRKVAINKGVLGVSTLYAAYEMESAIGKKYDDNSADASGAPHAWDEGWAFLYGSHPADDGKYSAWEFSKKRDLDFAYNSSAQAVEGATVATDMLLKYFLHGLRASRSGGVLADMVAARNNIYRMLALSSIRAALKYAEKAQNPYNEEYHMEAYVYFLVAANWVEQAYAGAGTNVLALLDFKKTEAQLSSNLYCAVKTELVPSYQPLGLDCAKVGVLKGHDDTLDDNCNAPACPATQTLPTGLDSYVPDVTTTVGSDVYCPAVTPGGATTTGPSDAGMSGAGLLKAFAPLAWVVMLGATWRA</sequence>
<keyword evidence="1" id="KW-0732">Signal</keyword>
<feature type="chain" id="PRO_5031325947" evidence="1">
    <location>
        <begin position="20"/>
        <end position="448"/>
    </location>
</feature>
<evidence type="ECO:0000313" key="2">
    <source>
        <dbReference type="EMBL" id="CAE0606171.1"/>
    </source>
</evidence>
<protein>
    <submittedName>
        <fullName evidence="2">Uncharacterized protein</fullName>
    </submittedName>
</protein>
<dbReference type="EMBL" id="HBIQ01119653">
    <property type="protein sequence ID" value="CAE0606171.1"/>
    <property type="molecule type" value="Transcribed_RNA"/>
</dbReference>
<feature type="signal peptide" evidence="1">
    <location>
        <begin position="1"/>
        <end position="19"/>
    </location>
</feature>
<dbReference type="AlphaFoldDB" id="A0A7S3U9K6"/>
<organism evidence="2">
    <name type="scientific">Strombidinopsis acuminata</name>
    <dbReference type="NCBI Taxonomy" id="141414"/>
    <lineage>
        <taxon>Eukaryota</taxon>
        <taxon>Sar</taxon>
        <taxon>Alveolata</taxon>
        <taxon>Ciliophora</taxon>
        <taxon>Intramacronucleata</taxon>
        <taxon>Spirotrichea</taxon>
        <taxon>Choreotrichia</taxon>
        <taxon>Choreotrichida</taxon>
        <taxon>Strombidinopsidae</taxon>
        <taxon>Strombidinopsis</taxon>
    </lineage>
</organism>
<dbReference type="Pfam" id="PF07692">
    <property type="entry name" value="Fea1"/>
    <property type="match status" value="1"/>
</dbReference>
<proteinExistence type="predicted"/>
<reference evidence="2" key="1">
    <citation type="submission" date="2021-01" db="EMBL/GenBank/DDBJ databases">
        <authorList>
            <person name="Corre E."/>
            <person name="Pelletier E."/>
            <person name="Niang G."/>
            <person name="Scheremetjew M."/>
            <person name="Finn R."/>
            <person name="Kale V."/>
            <person name="Holt S."/>
            <person name="Cochrane G."/>
            <person name="Meng A."/>
            <person name="Brown T."/>
            <person name="Cohen L."/>
        </authorList>
    </citation>
    <scope>NUCLEOTIDE SEQUENCE</scope>
    <source>
        <strain evidence="2">SPMC142</strain>
    </source>
</reference>
<accession>A0A7S3U9K6</accession>
<name>A0A7S3U9K6_9SPIT</name>
<gene>
    <name evidence="2" type="ORF">SACU0126_LOCUS37945</name>
</gene>
<dbReference type="InterPro" id="IPR011643">
    <property type="entry name" value="HCR1"/>
</dbReference>